<dbReference type="PANTHER" id="PTHR34300">
    <property type="entry name" value="QUEUOSINE PRECURSOR TRANSPORTER-RELATED"/>
    <property type="match status" value="1"/>
</dbReference>
<feature type="transmembrane region" description="Helical" evidence="1">
    <location>
        <begin position="73"/>
        <end position="93"/>
    </location>
</feature>
<accession>S5DJM9</accession>
<feature type="transmembrane region" description="Helical" evidence="1">
    <location>
        <begin position="39"/>
        <end position="61"/>
    </location>
</feature>
<evidence type="ECO:0000256" key="1">
    <source>
        <dbReference type="HAMAP-Rule" id="MF_02088"/>
    </source>
</evidence>
<reference evidence="2" key="1">
    <citation type="journal article" date="2013" name="Sci. Rep.">
        <title>Metagenomics uncovers a new group of low GC and ultra-small marine Actinobacteria.</title>
        <authorList>
            <person name="Ghai R."/>
            <person name="Mizuno C.M."/>
            <person name="Picazo A."/>
            <person name="Camacho A."/>
            <person name="Rodriguez-Valera F."/>
        </authorList>
    </citation>
    <scope>NUCLEOTIDE SEQUENCE</scope>
</reference>
<keyword evidence="1" id="KW-1133">Transmembrane helix</keyword>
<keyword evidence="1" id="KW-1003">Cell membrane</keyword>
<dbReference type="EMBL" id="KC811116">
    <property type="protein sequence ID" value="AGQ18929.1"/>
    <property type="molecule type" value="Genomic_DNA"/>
</dbReference>
<dbReference type="GO" id="GO:0005886">
    <property type="term" value="C:plasma membrane"/>
    <property type="evidence" value="ECO:0007669"/>
    <property type="project" value="UniProtKB-SubCell"/>
</dbReference>
<dbReference type="Pfam" id="PF02592">
    <property type="entry name" value="Vut_1"/>
    <property type="match status" value="1"/>
</dbReference>
<feature type="transmembrane region" description="Helical" evidence="1">
    <location>
        <begin position="12"/>
        <end position="33"/>
    </location>
</feature>
<proteinExistence type="inferred from homology"/>
<dbReference type="GO" id="GO:0022857">
    <property type="term" value="F:transmembrane transporter activity"/>
    <property type="evidence" value="ECO:0007669"/>
    <property type="project" value="UniProtKB-UniRule"/>
</dbReference>
<dbReference type="AlphaFoldDB" id="S5DJM9"/>
<feature type="transmembrane region" description="Helical" evidence="1">
    <location>
        <begin position="157"/>
        <end position="176"/>
    </location>
</feature>
<dbReference type="HAMAP" id="MF_02088">
    <property type="entry name" value="Q_prec_transport"/>
    <property type="match status" value="1"/>
</dbReference>
<feature type="transmembrane region" description="Helical" evidence="1">
    <location>
        <begin position="113"/>
        <end position="136"/>
    </location>
</feature>
<protein>
    <recommendedName>
        <fullName evidence="1">Probable queuosine precursor transporter</fullName>
        <shortName evidence="1">Q precursor transporter</shortName>
    </recommendedName>
</protein>
<keyword evidence="1" id="KW-0812">Transmembrane</keyword>
<dbReference type="NCBIfam" id="TIGR00697">
    <property type="entry name" value="queuosine precursor transporter"/>
    <property type="match status" value="1"/>
</dbReference>
<dbReference type="InterPro" id="IPR003744">
    <property type="entry name" value="YhhQ"/>
</dbReference>
<dbReference type="PANTHER" id="PTHR34300:SF2">
    <property type="entry name" value="QUEUOSINE PRECURSOR TRANSPORTER-RELATED"/>
    <property type="match status" value="1"/>
</dbReference>
<keyword evidence="1" id="KW-0813">Transport</keyword>
<comment type="function">
    <text evidence="1">Involved in the import of queuosine (Q) precursors, required for Q precursor salvage.</text>
</comment>
<keyword evidence="1" id="KW-0472">Membrane</keyword>
<comment type="subcellular location">
    <subcellularLocation>
        <location evidence="1">Cell membrane</location>
        <topology evidence="1">Multi-pass membrane protein</topology>
    </subcellularLocation>
</comment>
<comment type="similarity">
    <text evidence="1">Belongs to the vitamin uptake transporter (VUT/ECF) (TC 2.A.88) family. Q precursor transporter subfamily.</text>
</comment>
<name>S5DJM9_9ACTN</name>
<sequence length="218" mass="24146">MKNSSKNISNTWLSALVLVVGLYLACTLIANIASLRIVIFAGFSIDAGTLIYPLTFTLRDLIHKIGGTQTAKATIYTGAGVNVMMVLYFWWVSSAPADMEVGPQSEWSTVLGPQWRIVTASIIAMLIAELIDTYVYQKWVLRYGYKFQWGRVLSSNTISSPIDSLVFSFVAFYGLIPIGVVWSIFLSMVGIKLISSLVSIPLIYSIKPKLEWTLEGQT</sequence>
<evidence type="ECO:0000313" key="2">
    <source>
        <dbReference type="EMBL" id="AGQ18929.1"/>
    </source>
</evidence>
<organism evidence="2">
    <name type="scientific">Candidatus Actinomarina minuta</name>
    <dbReference type="NCBI Taxonomy" id="1389454"/>
    <lineage>
        <taxon>Bacteria</taxon>
        <taxon>Bacillati</taxon>
        <taxon>Actinomycetota</taxon>
        <taxon>Actinomycetes</taxon>
        <taxon>Candidatus Actinomarinidae</taxon>
        <taxon>Candidatus Actinomarinales</taxon>
        <taxon>Candidatus Actinomarineae</taxon>
        <taxon>Candidatus Actinomarinaceae</taxon>
        <taxon>Candidatus Actinomarina</taxon>
    </lineage>
</organism>